<evidence type="ECO:0000313" key="2">
    <source>
        <dbReference type="Proteomes" id="UP000095283"/>
    </source>
</evidence>
<dbReference type="Proteomes" id="UP000095283">
    <property type="component" value="Unplaced"/>
</dbReference>
<name>A0A1I7XPT3_HETBA</name>
<organism evidence="2 3">
    <name type="scientific">Heterorhabditis bacteriophora</name>
    <name type="common">Entomopathogenic nematode worm</name>
    <dbReference type="NCBI Taxonomy" id="37862"/>
    <lineage>
        <taxon>Eukaryota</taxon>
        <taxon>Metazoa</taxon>
        <taxon>Ecdysozoa</taxon>
        <taxon>Nematoda</taxon>
        <taxon>Chromadorea</taxon>
        <taxon>Rhabditida</taxon>
        <taxon>Rhabditina</taxon>
        <taxon>Rhabditomorpha</taxon>
        <taxon>Strongyloidea</taxon>
        <taxon>Heterorhabditidae</taxon>
        <taxon>Heterorhabditis</taxon>
    </lineage>
</organism>
<proteinExistence type="predicted"/>
<sequence length="21" mass="2123">MPGASTGNPQDPMAQYAAMQG</sequence>
<feature type="region of interest" description="Disordered" evidence="1">
    <location>
        <begin position="1"/>
        <end position="21"/>
    </location>
</feature>
<evidence type="ECO:0000313" key="3">
    <source>
        <dbReference type="WBParaSite" id="Hba_19490"/>
    </source>
</evidence>
<evidence type="ECO:0000256" key="1">
    <source>
        <dbReference type="SAM" id="MobiDB-lite"/>
    </source>
</evidence>
<keyword evidence="2" id="KW-1185">Reference proteome</keyword>
<protein>
    <submittedName>
        <fullName evidence="3">Clathrin heavy chain</fullName>
    </submittedName>
</protein>
<reference evidence="3" key="1">
    <citation type="submission" date="2016-11" db="UniProtKB">
        <authorList>
            <consortium name="WormBaseParasite"/>
        </authorList>
    </citation>
    <scope>IDENTIFICATION</scope>
</reference>
<dbReference type="AlphaFoldDB" id="A0A1I7XPT3"/>
<dbReference type="WBParaSite" id="Hba_19490">
    <property type="protein sequence ID" value="Hba_19490"/>
    <property type="gene ID" value="Hba_19490"/>
</dbReference>
<accession>A0A1I7XPT3</accession>